<evidence type="ECO:0000313" key="1">
    <source>
        <dbReference type="EMBL" id="CAD1528417.1"/>
    </source>
</evidence>
<name>A0A6V7HMM5_9HYME</name>
<dbReference type="EMBL" id="CADCXW020000001">
    <property type="protein sequence ID" value="CAD1528417.1"/>
    <property type="molecule type" value="Genomic_DNA"/>
</dbReference>
<organism evidence="1">
    <name type="scientific">Bracon brevicornis</name>
    <dbReference type="NCBI Taxonomy" id="1563983"/>
    <lineage>
        <taxon>Eukaryota</taxon>
        <taxon>Metazoa</taxon>
        <taxon>Ecdysozoa</taxon>
        <taxon>Arthropoda</taxon>
        <taxon>Hexapoda</taxon>
        <taxon>Insecta</taxon>
        <taxon>Pterygota</taxon>
        <taxon>Neoptera</taxon>
        <taxon>Endopterygota</taxon>
        <taxon>Hymenoptera</taxon>
        <taxon>Apocrita</taxon>
        <taxon>Ichneumonoidea</taxon>
        <taxon>Braconidae</taxon>
        <taxon>Braconinae</taxon>
        <taxon>Bracon</taxon>
    </lineage>
</organism>
<sequence>MMHIADPSTVEKVKIPEY</sequence>
<dbReference type="AlphaFoldDB" id="A0A6V7HMM5"/>
<gene>
    <name evidence="1" type="ORF">BBRV_LOCUS1847</name>
</gene>
<reference evidence="1" key="1">
    <citation type="submission" date="2020-07" db="EMBL/GenBank/DDBJ databases">
        <authorList>
            <person name="Ferguson B K."/>
        </authorList>
    </citation>
    <scope>NUCLEOTIDE SEQUENCE</scope>
    <source>
        <strain evidence="1">L06</strain>
    </source>
</reference>
<protein>
    <submittedName>
        <fullName evidence="1">Uncharacterized protein</fullName>
    </submittedName>
</protein>
<accession>A0A6V7HMM5</accession>
<proteinExistence type="predicted"/>